<proteinExistence type="predicted"/>
<dbReference type="PROSITE" id="PS51084">
    <property type="entry name" value="HIT_2"/>
    <property type="match status" value="1"/>
</dbReference>
<dbReference type="PANTHER" id="PTHR46648:SF1">
    <property type="entry name" value="ADENOSINE 5'-MONOPHOSPHORAMIDASE HNT1"/>
    <property type="match status" value="1"/>
</dbReference>
<feature type="active site" description="Tele-AMP-histidine intermediate" evidence="1">
    <location>
        <position position="95"/>
    </location>
</feature>
<reference evidence="5" key="1">
    <citation type="journal article" date="2018" name="Proc. Natl. Acad. Sci. U.S.A.">
        <title>Single-bacterial genomics validates rich and varied specialized metabolism of uncultivated Entotheonella sponge symbionts.</title>
        <authorList>
            <person name="Mori T."/>
            <person name="Cahn J.K.B."/>
            <person name="Wilson M.C."/>
            <person name="Meoded R.A."/>
            <person name="Wiebach V."/>
            <person name="Martinez A.F.C."/>
            <person name="Helfrich E.J.N."/>
            <person name="Albersmeier A."/>
            <person name="Wibberg D."/>
            <person name="Datwyler S."/>
            <person name="Keren R."/>
            <person name="Lavy A."/>
            <person name="Ruckert C."/>
            <person name="Ilan M."/>
            <person name="Kalinowski J."/>
            <person name="Matsunaga S."/>
            <person name="Takeyama H."/>
            <person name="Piel J."/>
        </authorList>
    </citation>
    <scope>NUCLEOTIDE SEQUENCE</scope>
    <source>
        <strain evidence="5">TSWB1</strain>
    </source>
</reference>
<feature type="domain" description="HIT" evidence="4">
    <location>
        <begin position="6"/>
        <end position="109"/>
    </location>
</feature>
<dbReference type="InterPro" id="IPR011146">
    <property type="entry name" value="HIT-like"/>
</dbReference>
<organism evidence="5">
    <name type="scientific">Candidatus Entotheonella serta</name>
    <dbReference type="NCBI Taxonomy" id="1652106"/>
    <lineage>
        <taxon>Bacteria</taxon>
        <taxon>Pseudomonadati</taxon>
        <taxon>Nitrospinota/Tectimicrobiota group</taxon>
        <taxon>Candidatus Tectimicrobiota</taxon>
        <taxon>Candidatus Entotheonellia</taxon>
        <taxon>Candidatus Entotheonellales</taxon>
        <taxon>Candidatus Entotheonellaceae</taxon>
        <taxon>Candidatus Entotheonella</taxon>
    </lineage>
</organism>
<dbReference type="AlphaFoldDB" id="A0A2P1AMA8"/>
<dbReference type="Gene3D" id="3.30.428.10">
    <property type="entry name" value="HIT-like"/>
    <property type="match status" value="1"/>
</dbReference>
<dbReference type="GO" id="GO:0009117">
    <property type="term" value="P:nucleotide metabolic process"/>
    <property type="evidence" value="ECO:0007669"/>
    <property type="project" value="TreeGrafter"/>
</dbReference>
<dbReference type="InterPro" id="IPR001310">
    <property type="entry name" value="Histidine_triad_HIT"/>
</dbReference>
<dbReference type="SUPFAM" id="SSF54197">
    <property type="entry name" value="HIT-like"/>
    <property type="match status" value="1"/>
</dbReference>
<dbReference type="PANTHER" id="PTHR46648">
    <property type="entry name" value="HIT FAMILY PROTEIN 1"/>
    <property type="match status" value="1"/>
</dbReference>
<dbReference type="GO" id="GO:0003824">
    <property type="term" value="F:catalytic activity"/>
    <property type="evidence" value="ECO:0007669"/>
    <property type="project" value="InterPro"/>
</dbReference>
<dbReference type="EMBL" id="MG844359">
    <property type="protein sequence ID" value="AVI26428.1"/>
    <property type="molecule type" value="Genomic_DNA"/>
</dbReference>
<feature type="short sequence motif" description="Histidine triad motif" evidence="2 3">
    <location>
        <begin position="93"/>
        <end position="97"/>
    </location>
</feature>
<accession>A0A2P1AMA8</accession>
<dbReference type="PRINTS" id="PR00332">
    <property type="entry name" value="HISTRIAD"/>
</dbReference>
<evidence type="ECO:0000259" key="4">
    <source>
        <dbReference type="PROSITE" id="PS51084"/>
    </source>
</evidence>
<evidence type="ECO:0000313" key="5">
    <source>
        <dbReference type="EMBL" id="AVI26428.1"/>
    </source>
</evidence>
<evidence type="ECO:0000256" key="2">
    <source>
        <dbReference type="PIRSR" id="PIRSR601310-3"/>
    </source>
</evidence>
<evidence type="ECO:0000256" key="1">
    <source>
        <dbReference type="PIRSR" id="PIRSR601310-1"/>
    </source>
</evidence>
<protein>
    <submittedName>
        <fullName evidence="5">HIT domain-containing protein</fullName>
    </submittedName>
</protein>
<dbReference type="Pfam" id="PF01230">
    <property type="entry name" value="HIT"/>
    <property type="match status" value="1"/>
</dbReference>
<evidence type="ECO:0000256" key="3">
    <source>
        <dbReference type="PROSITE-ProRule" id="PRU00464"/>
    </source>
</evidence>
<dbReference type="InterPro" id="IPR036265">
    <property type="entry name" value="HIT-like_sf"/>
</dbReference>
<sequence>MDESCVFCRIVAGMTPSHQVFEDDDVIAFMDHRPLNPGHVLVIPKGHEPDLHRLDEPTYLAVMKVGKHLAEVLAELFEPPKVGLFVIGFHVPHVHVHVVPLYTIDDFTADAIKLAMRRKPDTEALAETCLAYP</sequence>
<name>A0A2P1AMA8_9BACT</name>